<dbReference type="GeneID" id="54781404"/>
<dbReference type="EMBL" id="SWFT01000085">
    <property type="protein sequence ID" value="KAA8902644.1"/>
    <property type="molecule type" value="Genomic_DNA"/>
</dbReference>
<dbReference type="Proteomes" id="UP000449547">
    <property type="component" value="Unassembled WGS sequence"/>
</dbReference>
<evidence type="ECO:0000313" key="2">
    <source>
        <dbReference type="Proteomes" id="UP000449547"/>
    </source>
</evidence>
<dbReference type="VEuPathDB" id="FungiDB:DIURU_002753"/>
<keyword evidence="2" id="KW-1185">Reference proteome</keyword>
<dbReference type="RefSeq" id="XP_034012468.1">
    <property type="nucleotide sequence ID" value="XM_034155439.1"/>
</dbReference>
<protein>
    <submittedName>
        <fullName evidence="1">Uncharacterized protein</fullName>
    </submittedName>
</protein>
<organism evidence="1 2">
    <name type="scientific">Diutina rugosa</name>
    <name type="common">Yeast</name>
    <name type="synonym">Candida rugosa</name>
    <dbReference type="NCBI Taxonomy" id="5481"/>
    <lineage>
        <taxon>Eukaryota</taxon>
        <taxon>Fungi</taxon>
        <taxon>Dikarya</taxon>
        <taxon>Ascomycota</taxon>
        <taxon>Saccharomycotina</taxon>
        <taxon>Pichiomycetes</taxon>
        <taxon>Debaryomycetaceae</taxon>
        <taxon>Diutina</taxon>
    </lineage>
</organism>
<comment type="caution">
    <text evidence="1">The sequence shown here is derived from an EMBL/GenBank/DDBJ whole genome shotgun (WGS) entry which is preliminary data.</text>
</comment>
<sequence>MSQEEYDYDYDDFANDDDIVDHGPYLNLDGDDPKWTPYPPENDPYEMMDAYKAQAEKEAKGKERNMMVDESQVVMAPNRSRIPIVIKLTTFNYPLVSTALSKASPKNWKRSC</sequence>
<accession>A0A642UP37</accession>
<evidence type="ECO:0000313" key="1">
    <source>
        <dbReference type="EMBL" id="KAA8902644.1"/>
    </source>
</evidence>
<name>A0A642UP37_DIURU</name>
<dbReference type="AlphaFoldDB" id="A0A642UP37"/>
<gene>
    <name evidence="1" type="ORF">DIURU_002753</name>
</gene>
<proteinExistence type="predicted"/>
<reference evidence="1 2" key="1">
    <citation type="submission" date="2019-07" db="EMBL/GenBank/DDBJ databases">
        <title>Genome assembly of two rare yeast pathogens: Diutina rugosa and Trichomonascus ciferrii.</title>
        <authorList>
            <person name="Mixao V."/>
            <person name="Saus E."/>
            <person name="Hansen A."/>
            <person name="Lass-Flor C."/>
            <person name="Gabaldon T."/>
        </authorList>
    </citation>
    <scope>NUCLEOTIDE SEQUENCE [LARGE SCALE GENOMIC DNA]</scope>
    <source>
        <strain evidence="1 2">CBS 613</strain>
    </source>
</reference>